<dbReference type="Proteomes" id="UP000779809">
    <property type="component" value="Unassembled WGS sequence"/>
</dbReference>
<dbReference type="Pfam" id="PF08545">
    <property type="entry name" value="ACP_syn_III"/>
    <property type="match status" value="1"/>
</dbReference>
<evidence type="ECO:0000313" key="6">
    <source>
        <dbReference type="Proteomes" id="UP000779809"/>
    </source>
</evidence>
<evidence type="ECO:0000259" key="4">
    <source>
        <dbReference type="Pfam" id="PF08545"/>
    </source>
</evidence>
<proteinExistence type="predicted"/>
<dbReference type="GO" id="GO:0004315">
    <property type="term" value="F:3-oxoacyl-[acyl-carrier-protein] synthase activity"/>
    <property type="evidence" value="ECO:0007669"/>
    <property type="project" value="InterPro"/>
</dbReference>
<dbReference type="InterPro" id="IPR016039">
    <property type="entry name" value="Thiolase-like"/>
</dbReference>
<dbReference type="PANTHER" id="PTHR34069">
    <property type="entry name" value="3-OXOACYL-[ACYL-CARRIER-PROTEIN] SYNTHASE 3"/>
    <property type="match status" value="1"/>
</dbReference>
<reference evidence="5" key="1">
    <citation type="submission" date="2020-07" db="EMBL/GenBank/DDBJ databases">
        <title>Huge and variable diversity of episymbiotic CPR bacteria and DPANN archaea in groundwater ecosystems.</title>
        <authorList>
            <person name="He C.Y."/>
            <person name="Keren R."/>
            <person name="Whittaker M."/>
            <person name="Farag I.F."/>
            <person name="Doudna J."/>
            <person name="Cate J.H.D."/>
            <person name="Banfield J.F."/>
        </authorList>
    </citation>
    <scope>NUCLEOTIDE SEQUENCE</scope>
    <source>
        <strain evidence="5">NC_groundwater_580_Pr5_B-0.1um_64_19</strain>
    </source>
</reference>
<dbReference type="PANTHER" id="PTHR34069:SF2">
    <property type="entry name" value="BETA-KETOACYL-[ACYL-CARRIER-PROTEIN] SYNTHASE III"/>
    <property type="match status" value="1"/>
</dbReference>
<name>A0A932A975_9BACT</name>
<accession>A0A932A975</accession>
<dbReference type="Pfam" id="PF08541">
    <property type="entry name" value="ACP_syn_III_C"/>
    <property type="match status" value="1"/>
</dbReference>
<dbReference type="InterPro" id="IPR013747">
    <property type="entry name" value="ACP_syn_III_C"/>
</dbReference>
<evidence type="ECO:0000256" key="1">
    <source>
        <dbReference type="ARBA" id="ARBA00022679"/>
    </source>
</evidence>
<organism evidence="5 6">
    <name type="scientific">Candidatus Korobacter versatilis</name>
    <dbReference type="NCBI Taxonomy" id="658062"/>
    <lineage>
        <taxon>Bacteria</taxon>
        <taxon>Pseudomonadati</taxon>
        <taxon>Acidobacteriota</taxon>
        <taxon>Terriglobia</taxon>
        <taxon>Terriglobales</taxon>
        <taxon>Candidatus Korobacteraceae</taxon>
        <taxon>Candidatus Korobacter</taxon>
    </lineage>
</organism>
<keyword evidence="2" id="KW-0012">Acyltransferase</keyword>
<gene>
    <name evidence="5" type="ORF">HYX28_04305</name>
</gene>
<dbReference type="Gene3D" id="3.40.47.10">
    <property type="match status" value="1"/>
</dbReference>
<dbReference type="SUPFAM" id="SSF53901">
    <property type="entry name" value="Thiolase-like"/>
    <property type="match status" value="1"/>
</dbReference>
<protein>
    <submittedName>
        <fullName evidence="5">Uncharacterized protein</fullName>
    </submittedName>
</protein>
<evidence type="ECO:0000313" key="5">
    <source>
        <dbReference type="EMBL" id="MBI2677979.1"/>
    </source>
</evidence>
<dbReference type="AlphaFoldDB" id="A0A932A975"/>
<feature type="domain" description="Beta-ketoacyl-[acyl-carrier-protein] synthase III N-terminal" evidence="4">
    <location>
        <begin position="104"/>
        <end position="171"/>
    </location>
</feature>
<evidence type="ECO:0000259" key="3">
    <source>
        <dbReference type="Pfam" id="PF08541"/>
    </source>
</evidence>
<keyword evidence="1" id="KW-0808">Transferase</keyword>
<evidence type="ECO:0000256" key="2">
    <source>
        <dbReference type="ARBA" id="ARBA00023315"/>
    </source>
</evidence>
<dbReference type="GO" id="GO:0006633">
    <property type="term" value="P:fatty acid biosynthetic process"/>
    <property type="evidence" value="ECO:0007669"/>
    <property type="project" value="InterPro"/>
</dbReference>
<dbReference type="InterPro" id="IPR013751">
    <property type="entry name" value="ACP_syn_III_N"/>
</dbReference>
<dbReference type="EMBL" id="JACPNR010000006">
    <property type="protein sequence ID" value="MBI2677979.1"/>
    <property type="molecule type" value="Genomic_DNA"/>
</dbReference>
<feature type="domain" description="Beta-ketoacyl-[acyl-carrier-protein] synthase III C-terminal" evidence="3">
    <location>
        <begin position="234"/>
        <end position="320"/>
    </location>
</feature>
<comment type="caution">
    <text evidence="5">The sequence shown here is derived from an EMBL/GenBank/DDBJ whole genome shotgun (WGS) entry which is preliminary data.</text>
</comment>
<dbReference type="GO" id="GO:0044550">
    <property type="term" value="P:secondary metabolite biosynthetic process"/>
    <property type="evidence" value="ECO:0007669"/>
    <property type="project" value="TreeGrafter"/>
</dbReference>
<sequence>MFVTGWGSALGSTAVPIEQVEREFGVSAGKLLHGAGLTTLRRASAAEDEVSLAGVAAQQALNTAGIATCDLDSILATGETMLGVPALGAAVHAALDAPSDCSVMDVGGGCAGVVACLILADALLAAGKAKNILVVSADVHSRLFTPGKVPGEFGGLFGDGASALVLQAGRAGDSEPYRILTHLGGCAGEFASAIVVRPDAATGIDLRFDGQALTRAAMDQMALVLDRLETASGHDRASASAFVIHQPNPRIVEMFARRAGIPLEKIPAVSKISGNLGSSTCGVALTQALEEQRTKLRSQRGPILIVGIGPGLLWAGAVLE</sequence>